<sequence length="205" mass="22785">MSSSNPSNTNSETQTLNHPSVISMPNVVTVKLNQDNYLLWKAQMVPLNPAYSHWVRQDNLILSTLMSFLSEPVIPQVVNYTTSNAVWSALDDTSSSRSRARIVQIRTQLTTATKGSKSATDYFHFIKRLADELAVVGQQMIRDDIITYVLAGLIHENDSFLASISATKDSVNVEEIYSLLLTTEICLSRNQLTLTVHQPSANVAQ</sequence>
<evidence type="ECO:0000313" key="1">
    <source>
        <dbReference type="EMBL" id="KAF5471581.1"/>
    </source>
</evidence>
<protein>
    <recommendedName>
        <fullName evidence="3">Retrotransposon Copia-like N-terminal domain-containing protein</fullName>
    </recommendedName>
</protein>
<proteinExistence type="predicted"/>
<dbReference type="EMBL" id="LIHL02000004">
    <property type="protein sequence ID" value="KAF5471581.1"/>
    <property type="molecule type" value="Genomic_DNA"/>
</dbReference>
<evidence type="ECO:0000313" key="2">
    <source>
        <dbReference type="Proteomes" id="UP000619265"/>
    </source>
</evidence>
<gene>
    <name evidence="1" type="ORF">F2P56_008361</name>
</gene>
<dbReference type="Gramene" id="Jr04_02120_p1">
    <property type="protein sequence ID" value="cds.Jr04_02120_p1"/>
    <property type="gene ID" value="Jr04_02120"/>
</dbReference>
<dbReference type="Pfam" id="PF14223">
    <property type="entry name" value="Retrotran_gag_2"/>
    <property type="match status" value="1"/>
</dbReference>
<name>A0A833XMX5_JUGRE</name>
<dbReference type="AlphaFoldDB" id="A0A833XMX5"/>
<evidence type="ECO:0008006" key="3">
    <source>
        <dbReference type="Google" id="ProtNLM"/>
    </source>
</evidence>
<accession>A0A833XMX5</accession>
<dbReference type="Proteomes" id="UP000619265">
    <property type="component" value="Unassembled WGS sequence"/>
</dbReference>
<dbReference type="PANTHER" id="PTHR47481">
    <property type="match status" value="1"/>
</dbReference>
<dbReference type="PANTHER" id="PTHR47481:SF10">
    <property type="entry name" value="COPIA-LIKE POLYPROTEIN_RETROTRANSPOSON"/>
    <property type="match status" value="1"/>
</dbReference>
<reference evidence="1" key="1">
    <citation type="submission" date="2015-10" db="EMBL/GenBank/DDBJ databases">
        <authorList>
            <person name="Martinez-Garcia P.J."/>
            <person name="Crepeau M.W."/>
            <person name="Puiu D."/>
            <person name="Gonzalez-Ibeas D."/>
            <person name="Whalen J."/>
            <person name="Stevens K."/>
            <person name="Paul R."/>
            <person name="Butterfield T."/>
            <person name="Britton M."/>
            <person name="Reagan R."/>
            <person name="Chakraborty S."/>
            <person name="Walawage S.L."/>
            <person name="Vasquez-Gross H.A."/>
            <person name="Cardeno C."/>
            <person name="Famula R."/>
            <person name="Pratt K."/>
            <person name="Kuruganti S."/>
            <person name="Aradhya M.K."/>
            <person name="Leslie C.A."/>
            <person name="Dandekar A.M."/>
            <person name="Salzberg S.L."/>
            <person name="Wegrzyn J.L."/>
            <person name="Langley C.H."/>
            <person name="Neale D.B."/>
        </authorList>
    </citation>
    <scope>NUCLEOTIDE SEQUENCE</scope>
    <source>
        <tissue evidence="1">Leaves</tissue>
    </source>
</reference>
<organism evidence="1 2">
    <name type="scientific">Juglans regia</name>
    <name type="common">English walnut</name>
    <dbReference type="NCBI Taxonomy" id="51240"/>
    <lineage>
        <taxon>Eukaryota</taxon>
        <taxon>Viridiplantae</taxon>
        <taxon>Streptophyta</taxon>
        <taxon>Embryophyta</taxon>
        <taxon>Tracheophyta</taxon>
        <taxon>Spermatophyta</taxon>
        <taxon>Magnoliopsida</taxon>
        <taxon>eudicotyledons</taxon>
        <taxon>Gunneridae</taxon>
        <taxon>Pentapetalae</taxon>
        <taxon>rosids</taxon>
        <taxon>fabids</taxon>
        <taxon>Fagales</taxon>
        <taxon>Juglandaceae</taxon>
        <taxon>Juglans</taxon>
    </lineage>
</organism>
<comment type="caution">
    <text evidence="1">The sequence shown here is derived from an EMBL/GenBank/DDBJ whole genome shotgun (WGS) entry which is preliminary data.</text>
</comment>
<reference evidence="1" key="2">
    <citation type="submission" date="2020-03" db="EMBL/GenBank/DDBJ databases">
        <title>Walnut 2.0.</title>
        <authorList>
            <person name="Marrano A."/>
            <person name="Britton M."/>
            <person name="Zimin A.V."/>
            <person name="Zaini P.A."/>
            <person name="Workman R."/>
            <person name="Puiu D."/>
            <person name="Bianco L."/>
            <person name="Allen B.J."/>
            <person name="Troggio M."/>
            <person name="Leslie C.A."/>
            <person name="Timp W."/>
            <person name="Dendekar A."/>
            <person name="Salzberg S.L."/>
            <person name="Neale D.B."/>
        </authorList>
    </citation>
    <scope>NUCLEOTIDE SEQUENCE</scope>
    <source>
        <tissue evidence="1">Leaves</tissue>
    </source>
</reference>